<protein>
    <submittedName>
        <fullName evidence="1">Uncharacterized protein</fullName>
    </submittedName>
</protein>
<evidence type="ECO:0000313" key="2">
    <source>
        <dbReference type="Proteomes" id="UP000830116"/>
    </source>
</evidence>
<gene>
    <name evidence="1" type="ORF">MNR06_07390</name>
</gene>
<evidence type="ECO:0000313" key="1">
    <source>
        <dbReference type="EMBL" id="UOF02773.1"/>
    </source>
</evidence>
<dbReference type="RefSeq" id="WP_243540580.1">
    <property type="nucleotide sequence ID" value="NZ_CP093442.1"/>
</dbReference>
<dbReference type="Proteomes" id="UP000830116">
    <property type="component" value="Chromosome"/>
</dbReference>
<reference evidence="1" key="1">
    <citation type="submission" date="2022-03" db="EMBL/GenBank/DDBJ databases">
        <title>Genome Identification and Characterization of new species Bdellovibrio reynosense LBG001 sp. nov. from a Mexico soil sample.</title>
        <authorList>
            <person name="Camilli A."/>
            <person name="Ajao Y."/>
            <person name="Guo X."/>
        </authorList>
    </citation>
    <scope>NUCLEOTIDE SEQUENCE</scope>
    <source>
        <strain evidence="1">LBG001</strain>
    </source>
</reference>
<proteinExistence type="predicted"/>
<keyword evidence="2" id="KW-1185">Reference proteome</keyword>
<sequence length="63" mass="7085">MSLAQANKNLKFDKRLTERNVTVGEMSKEELQKHLESLPDLAHNVEKFTIDGKNASSSSDESH</sequence>
<name>A0ABY4CGS4_9BACT</name>
<organism evidence="1 2">
    <name type="scientific">Bdellovibrio reynosensis</name>
    <dbReference type="NCBI Taxonomy" id="2835041"/>
    <lineage>
        <taxon>Bacteria</taxon>
        <taxon>Pseudomonadati</taxon>
        <taxon>Bdellovibrionota</taxon>
        <taxon>Bdellovibrionia</taxon>
        <taxon>Bdellovibrionales</taxon>
        <taxon>Pseudobdellovibrionaceae</taxon>
        <taxon>Bdellovibrio</taxon>
    </lineage>
</organism>
<dbReference type="EMBL" id="CP093442">
    <property type="protein sequence ID" value="UOF02773.1"/>
    <property type="molecule type" value="Genomic_DNA"/>
</dbReference>
<accession>A0ABY4CGS4</accession>